<organism evidence="5 6">
    <name type="scientific">Billgrantia ethanolica</name>
    <dbReference type="NCBI Taxonomy" id="2733486"/>
    <lineage>
        <taxon>Bacteria</taxon>
        <taxon>Pseudomonadati</taxon>
        <taxon>Pseudomonadota</taxon>
        <taxon>Gammaproteobacteria</taxon>
        <taxon>Oceanospirillales</taxon>
        <taxon>Halomonadaceae</taxon>
        <taxon>Billgrantia</taxon>
    </lineage>
</organism>
<dbReference type="PROSITE" id="PS50887">
    <property type="entry name" value="GGDEF"/>
    <property type="match status" value="1"/>
</dbReference>
<keyword evidence="3" id="KW-0812">Transmembrane</keyword>
<dbReference type="SUPFAM" id="SSF55073">
    <property type="entry name" value="Nucleotide cyclase"/>
    <property type="match status" value="1"/>
</dbReference>
<protein>
    <recommendedName>
        <fullName evidence="1">diguanylate cyclase</fullName>
        <ecNumber evidence="1">2.7.7.65</ecNumber>
    </recommendedName>
</protein>
<dbReference type="RefSeq" id="WP_234270661.1">
    <property type="nucleotide sequence ID" value="NZ_JABFTX010000003.1"/>
</dbReference>
<gene>
    <name evidence="5" type="ORF">HOP53_14325</name>
</gene>
<dbReference type="InterPro" id="IPR043128">
    <property type="entry name" value="Rev_trsase/Diguanyl_cyclase"/>
</dbReference>
<evidence type="ECO:0000313" key="6">
    <source>
        <dbReference type="Proteomes" id="UP001320168"/>
    </source>
</evidence>
<dbReference type="Pfam" id="PF00990">
    <property type="entry name" value="GGDEF"/>
    <property type="match status" value="1"/>
</dbReference>
<reference evidence="5 6" key="1">
    <citation type="journal article" date="2021" name="Front. Microbiol.">
        <title>Aerobic Denitrification and Heterotrophic Sulfur Oxidation in the Genus Halomonas Revealed by Six Novel Species Characterizations and Genome-Based Analysis.</title>
        <authorList>
            <person name="Wang L."/>
            <person name="Shao Z."/>
        </authorList>
    </citation>
    <scope>NUCLEOTIDE SEQUENCE [LARGE SCALE GENOMIC DNA]</scope>
    <source>
        <strain evidence="5 6">MCCC 1A11081</strain>
    </source>
</reference>
<dbReference type="PANTHER" id="PTHR45138">
    <property type="entry name" value="REGULATORY COMPONENTS OF SENSORY TRANSDUCTION SYSTEM"/>
    <property type="match status" value="1"/>
</dbReference>
<evidence type="ECO:0000259" key="4">
    <source>
        <dbReference type="PROSITE" id="PS50887"/>
    </source>
</evidence>
<keyword evidence="6" id="KW-1185">Reference proteome</keyword>
<dbReference type="EMBL" id="JABFTX010000003">
    <property type="protein sequence ID" value="MCE8004016.1"/>
    <property type="molecule type" value="Genomic_DNA"/>
</dbReference>
<keyword evidence="3" id="KW-0472">Membrane</keyword>
<evidence type="ECO:0000256" key="2">
    <source>
        <dbReference type="ARBA" id="ARBA00034247"/>
    </source>
</evidence>
<evidence type="ECO:0000256" key="3">
    <source>
        <dbReference type="SAM" id="Phobius"/>
    </source>
</evidence>
<comment type="catalytic activity">
    <reaction evidence="2">
        <text>2 GTP = 3',3'-c-di-GMP + 2 diphosphate</text>
        <dbReference type="Rhea" id="RHEA:24898"/>
        <dbReference type="ChEBI" id="CHEBI:33019"/>
        <dbReference type="ChEBI" id="CHEBI:37565"/>
        <dbReference type="ChEBI" id="CHEBI:58805"/>
        <dbReference type="EC" id="2.7.7.65"/>
    </reaction>
</comment>
<dbReference type="NCBIfam" id="TIGR00254">
    <property type="entry name" value="GGDEF"/>
    <property type="match status" value="1"/>
</dbReference>
<dbReference type="InterPro" id="IPR050469">
    <property type="entry name" value="Diguanylate_Cyclase"/>
</dbReference>
<dbReference type="EC" id="2.7.7.65" evidence="1"/>
<dbReference type="PANTHER" id="PTHR45138:SF9">
    <property type="entry name" value="DIGUANYLATE CYCLASE DGCM-RELATED"/>
    <property type="match status" value="1"/>
</dbReference>
<dbReference type="Gene3D" id="3.30.70.270">
    <property type="match status" value="1"/>
</dbReference>
<feature type="transmembrane region" description="Helical" evidence="3">
    <location>
        <begin position="59"/>
        <end position="81"/>
    </location>
</feature>
<feature type="domain" description="GGDEF" evidence="4">
    <location>
        <begin position="142"/>
        <end position="279"/>
    </location>
</feature>
<name>A0ABS9A5A8_9GAMM</name>
<keyword evidence="3" id="KW-1133">Transmembrane helix</keyword>
<accession>A0ABS9A5A8</accession>
<dbReference type="Proteomes" id="UP001320168">
    <property type="component" value="Unassembled WGS sequence"/>
</dbReference>
<evidence type="ECO:0000313" key="5">
    <source>
        <dbReference type="EMBL" id="MCE8004016.1"/>
    </source>
</evidence>
<comment type="caution">
    <text evidence="5">The sequence shown here is derived from an EMBL/GenBank/DDBJ whole genome shotgun (WGS) entry which is preliminary data.</text>
</comment>
<dbReference type="InterPro" id="IPR000160">
    <property type="entry name" value="GGDEF_dom"/>
</dbReference>
<dbReference type="SMART" id="SM00267">
    <property type="entry name" value="GGDEF"/>
    <property type="match status" value="1"/>
</dbReference>
<sequence length="299" mass="32725">MRTKPQSPLINTPSLAGLALVVAMLFDAALSIQGLVPDQASLFPALAHFLDTQQIAERLHTGTALIAFTSGMILAVSLILIPMQRVYRAREARLLRERERLEAYNAKLAHQAANDGLLGIANRREFERVLELEWRRAARERQPLGLLMIDIDCFKRFNDSYGHQHGDTCLREVAGVLKAAAARPGDLVARYGGEEMVILMPHTSLEGANLIAERIHTMLAERALPFPDSPVAAHVTVSIGVSSLLPVRDANRATLVQQADEGLYLAKDTGRNRTASVPHLRLLHAADGSATWASQGQRA</sequence>
<dbReference type="CDD" id="cd01949">
    <property type="entry name" value="GGDEF"/>
    <property type="match status" value="1"/>
</dbReference>
<dbReference type="InterPro" id="IPR029787">
    <property type="entry name" value="Nucleotide_cyclase"/>
</dbReference>
<evidence type="ECO:0000256" key="1">
    <source>
        <dbReference type="ARBA" id="ARBA00012528"/>
    </source>
</evidence>
<proteinExistence type="predicted"/>